<dbReference type="Pfam" id="PF07744">
    <property type="entry name" value="SPOC"/>
    <property type="match status" value="1"/>
</dbReference>
<accession>A0A194QIK2</accession>
<comment type="subcellular location">
    <subcellularLocation>
        <location evidence="1">Nucleus</location>
    </subcellularLocation>
</comment>
<gene>
    <name evidence="5" type="ORF">RR46_06437</name>
</gene>
<dbReference type="Proteomes" id="UP000053268">
    <property type="component" value="Unassembled WGS sequence"/>
</dbReference>
<dbReference type="GO" id="GO:0003723">
    <property type="term" value="F:RNA binding"/>
    <property type="evidence" value="ECO:0007669"/>
    <property type="project" value="UniProtKB-KW"/>
</dbReference>
<evidence type="ECO:0000256" key="3">
    <source>
        <dbReference type="ARBA" id="ARBA00023242"/>
    </source>
</evidence>
<dbReference type="STRING" id="66420.A0A194QIK2"/>
<proteinExistence type="predicted"/>
<evidence type="ECO:0000313" key="5">
    <source>
        <dbReference type="EMBL" id="KPJ03281.1"/>
    </source>
</evidence>
<feature type="domain" description="SPOC" evidence="4">
    <location>
        <begin position="1"/>
        <end position="68"/>
    </location>
</feature>
<protein>
    <submittedName>
        <fullName evidence="5">Putative RNA-binding protein 15</fullName>
    </submittedName>
</protein>
<dbReference type="GO" id="GO:0005634">
    <property type="term" value="C:nucleus"/>
    <property type="evidence" value="ECO:0007669"/>
    <property type="project" value="UniProtKB-SubCell"/>
</dbReference>
<evidence type="ECO:0000256" key="1">
    <source>
        <dbReference type="ARBA" id="ARBA00004123"/>
    </source>
</evidence>
<name>A0A194QIK2_PAPXU</name>
<dbReference type="EMBL" id="KQ459185">
    <property type="protein sequence ID" value="KPJ03281.1"/>
    <property type="molecule type" value="Genomic_DNA"/>
</dbReference>
<evidence type="ECO:0000256" key="2">
    <source>
        <dbReference type="ARBA" id="ARBA00022884"/>
    </source>
</evidence>
<evidence type="ECO:0000313" key="6">
    <source>
        <dbReference type="Proteomes" id="UP000053268"/>
    </source>
</evidence>
<sequence length="70" mass="7765">MRNLVSYLKQKEAAGVISLLNKETEATGVLYSFPPCEFSTELLKRTCHNLTEESLKEDHLVIVVVRGGSA</sequence>
<dbReference type="SUPFAM" id="SSF100939">
    <property type="entry name" value="SPOC domain-like"/>
    <property type="match status" value="1"/>
</dbReference>
<keyword evidence="6" id="KW-1185">Reference proteome</keyword>
<keyword evidence="2" id="KW-0694">RNA-binding</keyword>
<dbReference type="PROSITE" id="PS50917">
    <property type="entry name" value="SPOC"/>
    <property type="match status" value="1"/>
</dbReference>
<dbReference type="InterPro" id="IPR012921">
    <property type="entry name" value="SPOC_C"/>
</dbReference>
<dbReference type="InterPro" id="IPR016194">
    <property type="entry name" value="SPOC-like_C_dom_sf"/>
</dbReference>
<dbReference type="AlphaFoldDB" id="A0A194QIK2"/>
<reference evidence="5 6" key="1">
    <citation type="journal article" date="2015" name="Nat. Commun.">
        <title>Outbred genome sequencing and CRISPR/Cas9 gene editing in butterflies.</title>
        <authorList>
            <person name="Li X."/>
            <person name="Fan D."/>
            <person name="Zhang W."/>
            <person name="Liu G."/>
            <person name="Zhang L."/>
            <person name="Zhao L."/>
            <person name="Fang X."/>
            <person name="Chen L."/>
            <person name="Dong Y."/>
            <person name="Chen Y."/>
            <person name="Ding Y."/>
            <person name="Zhao R."/>
            <person name="Feng M."/>
            <person name="Zhu Y."/>
            <person name="Feng Y."/>
            <person name="Jiang X."/>
            <person name="Zhu D."/>
            <person name="Xiang H."/>
            <person name="Feng X."/>
            <person name="Li S."/>
            <person name="Wang J."/>
            <person name="Zhang G."/>
            <person name="Kronforst M.R."/>
            <person name="Wang W."/>
        </authorList>
    </citation>
    <scope>NUCLEOTIDE SEQUENCE [LARGE SCALE GENOMIC DNA]</scope>
    <source>
        <strain evidence="5">Ya'a_city_454_Px</strain>
        <tissue evidence="5">Whole body</tissue>
    </source>
</reference>
<organism evidence="5 6">
    <name type="scientific">Papilio xuthus</name>
    <name type="common">Asian swallowtail butterfly</name>
    <dbReference type="NCBI Taxonomy" id="66420"/>
    <lineage>
        <taxon>Eukaryota</taxon>
        <taxon>Metazoa</taxon>
        <taxon>Ecdysozoa</taxon>
        <taxon>Arthropoda</taxon>
        <taxon>Hexapoda</taxon>
        <taxon>Insecta</taxon>
        <taxon>Pterygota</taxon>
        <taxon>Neoptera</taxon>
        <taxon>Endopterygota</taxon>
        <taxon>Lepidoptera</taxon>
        <taxon>Glossata</taxon>
        <taxon>Ditrysia</taxon>
        <taxon>Papilionoidea</taxon>
        <taxon>Papilionidae</taxon>
        <taxon>Papilioninae</taxon>
        <taxon>Papilio</taxon>
    </lineage>
</organism>
<keyword evidence="3" id="KW-0539">Nucleus</keyword>
<evidence type="ECO:0000259" key="4">
    <source>
        <dbReference type="PROSITE" id="PS50917"/>
    </source>
</evidence>
<dbReference type="InterPro" id="IPR010912">
    <property type="entry name" value="SPOC_met"/>
</dbReference>
<dbReference type="Gene3D" id="2.40.290.10">
    <property type="match status" value="1"/>
</dbReference>